<feature type="compositionally biased region" description="Low complexity" evidence="2">
    <location>
        <begin position="385"/>
        <end position="398"/>
    </location>
</feature>
<feature type="region of interest" description="Disordered" evidence="2">
    <location>
        <begin position="385"/>
        <end position="460"/>
    </location>
</feature>
<dbReference type="PRINTS" id="PR00405">
    <property type="entry name" value="REVINTRACTNG"/>
</dbReference>
<feature type="region of interest" description="Disordered" evidence="2">
    <location>
        <begin position="335"/>
        <end position="355"/>
    </location>
</feature>
<dbReference type="PANTHER" id="PTHR45705">
    <property type="entry name" value="FI20236P1"/>
    <property type="match status" value="1"/>
</dbReference>
<dbReference type="Gene3D" id="1.10.220.150">
    <property type="entry name" value="Arf GTPase activating protein"/>
    <property type="match status" value="1"/>
</dbReference>
<name>A0A517KWD9_9PEZI</name>
<dbReference type="SUPFAM" id="SSF57863">
    <property type="entry name" value="ArfGap/RecO-like zinc finger"/>
    <property type="match status" value="1"/>
</dbReference>
<dbReference type="CDD" id="cd08204">
    <property type="entry name" value="ArfGap"/>
    <property type="match status" value="1"/>
</dbReference>
<feature type="compositionally biased region" description="Polar residues" evidence="2">
    <location>
        <begin position="399"/>
        <end position="421"/>
    </location>
</feature>
<dbReference type="FunFam" id="1.10.8.10:FF:000081">
    <property type="entry name" value="GTPase activating protein for Arf"/>
    <property type="match status" value="1"/>
</dbReference>
<dbReference type="InterPro" id="IPR051718">
    <property type="entry name" value="ARF_GTPase-activating"/>
</dbReference>
<feature type="domain" description="Arf-GAP" evidence="4">
    <location>
        <begin position="14"/>
        <end position="136"/>
    </location>
</feature>
<dbReference type="GO" id="GO:0008270">
    <property type="term" value="F:zinc ion binding"/>
    <property type="evidence" value="ECO:0007669"/>
    <property type="project" value="UniProtKB-KW"/>
</dbReference>
<keyword evidence="1" id="KW-0862">Zinc</keyword>
<feature type="region of interest" description="Disordered" evidence="2">
    <location>
        <begin position="125"/>
        <end position="203"/>
    </location>
</feature>
<feature type="compositionally biased region" description="Polar residues" evidence="2">
    <location>
        <begin position="166"/>
        <end position="180"/>
    </location>
</feature>
<keyword evidence="1" id="KW-0479">Metal-binding</keyword>
<dbReference type="InterPro" id="IPR037278">
    <property type="entry name" value="ARFGAP/RecO"/>
</dbReference>
<feature type="compositionally biased region" description="Polar residues" evidence="2">
    <location>
        <begin position="542"/>
        <end position="568"/>
    </location>
</feature>
<dbReference type="InterPro" id="IPR001164">
    <property type="entry name" value="ArfGAP_dom"/>
</dbReference>
<gene>
    <name evidence="5" type="ORF">FKW77_005551</name>
</gene>
<organism evidence="5 6">
    <name type="scientific">Venturia effusa</name>
    <dbReference type="NCBI Taxonomy" id="50376"/>
    <lineage>
        <taxon>Eukaryota</taxon>
        <taxon>Fungi</taxon>
        <taxon>Dikarya</taxon>
        <taxon>Ascomycota</taxon>
        <taxon>Pezizomycotina</taxon>
        <taxon>Dothideomycetes</taxon>
        <taxon>Pleosporomycetidae</taxon>
        <taxon>Venturiales</taxon>
        <taxon>Venturiaceae</taxon>
        <taxon>Venturia</taxon>
    </lineage>
</organism>
<evidence type="ECO:0000256" key="2">
    <source>
        <dbReference type="SAM" id="MobiDB-lite"/>
    </source>
</evidence>
<feature type="region of interest" description="Disordered" evidence="2">
    <location>
        <begin position="592"/>
        <end position="627"/>
    </location>
</feature>
<dbReference type="PANTHER" id="PTHR45705:SF7">
    <property type="entry name" value="ACTIVATING PROTEIN FOR ARF, PUTATIVE (AFU_ORTHOLOGUE AFUA_4G09120)-RELATED"/>
    <property type="match status" value="1"/>
</dbReference>
<dbReference type="Pfam" id="PF01412">
    <property type="entry name" value="ArfGap"/>
    <property type="match status" value="1"/>
</dbReference>
<evidence type="ECO:0000256" key="1">
    <source>
        <dbReference type="PROSITE-ProRule" id="PRU00288"/>
    </source>
</evidence>
<feature type="compositionally biased region" description="Polar residues" evidence="2">
    <location>
        <begin position="643"/>
        <end position="659"/>
    </location>
</feature>
<accession>A0A517KWD9</accession>
<keyword evidence="1" id="KW-0863">Zinc-finger</keyword>
<dbReference type="SMART" id="SM00165">
    <property type="entry name" value="UBA"/>
    <property type="match status" value="1"/>
</dbReference>
<feature type="compositionally biased region" description="Low complexity" evidence="2">
    <location>
        <begin position="592"/>
        <end position="604"/>
    </location>
</feature>
<protein>
    <recommendedName>
        <fullName evidence="7">Arf-GAP domain-containing protein</fullName>
    </recommendedName>
</protein>
<dbReference type="STRING" id="50376.A0A517KWD9"/>
<keyword evidence="6" id="KW-1185">Reference proteome</keyword>
<feature type="compositionally biased region" description="Low complexity" evidence="2">
    <location>
        <begin position="521"/>
        <end position="534"/>
    </location>
</feature>
<feature type="compositionally biased region" description="Low complexity" evidence="2">
    <location>
        <begin position="430"/>
        <end position="455"/>
    </location>
</feature>
<feature type="domain" description="UBA" evidence="3">
    <location>
        <begin position="213"/>
        <end position="257"/>
    </location>
</feature>
<dbReference type="FunFam" id="1.10.220.150:FF:000026">
    <property type="entry name" value="GTPase activating protein for Arf, putative"/>
    <property type="match status" value="1"/>
</dbReference>
<evidence type="ECO:0000259" key="3">
    <source>
        <dbReference type="PROSITE" id="PS50030"/>
    </source>
</evidence>
<dbReference type="EMBL" id="CP042185">
    <property type="protein sequence ID" value="QDS67702.1"/>
    <property type="molecule type" value="Genomic_DNA"/>
</dbReference>
<evidence type="ECO:0008006" key="7">
    <source>
        <dbReference type="Google" id="ProtNLM"/>
    </source>
</evidence>
<proteinExistence type="predicted"/>
<dbReference type="AlphaFoldDB" id="A0A517KWD9"/>
<feature type="region of interest" description="Disordered" evidence="2">
    <location>
        <begin position="643"/>
        <end position="665"/>
    </location>
</feature>
<dbReference type="PROSITE" id="PS50115">
    <property type="entry name" value="ARFGAP"/>
    <property type="match status" value="1"/>
</dbReference>
<dbReference type="GO" id="GO:0005737">
    <property type="term" value="C:cytoplasm"/>
    <property type="evidence" value="ECO:0007669"/>
    <property type="project" value="TreeGrafter"/>
</dbReference>
<dbReference type="InterPro" id="IPR038508">
    <property type="entry name" value="ArfGAP_dom_sf"/>
</dbReference>
<sequence length="751" mass="81857">MATINKRQQVRNERGLQELIKTVPGNDRCADCATRNPGWASWSLGIFLCIRCAALHRKLGTHVSKVKSLSMDSWSNDQVENMRRIGNVNSNHTYNPRNTKPSIPVDADEVEGVMERFIRQKYEHRAFSVDSAPGSRQNTGSTSSDDRPPPLPPKPSKRFHFPSLRAASSTLPVRSNTLSPPNSPGVGGFGREPSPPPKDKKPAKFLGAEVGASRDDGLETKLAHLRDMGFPDERRNMQVLRGLDGNVEKSVETLVRLGEGSKSSSRTHTPLPPSPLADIDFANGFTNGLTIDKTRIPPRGDKPSNPFDINVHKSLPPPPAQGQTVARGAFMGRAVSSTTSSNPFLQSGQQTQQTALDQSFQNMQISQQHTHLPQNQSFQIPQNFQQFQQSQQQAASSQLFPNTTGGYNASLPQTNPFLQTYTPPPMPQIPTQYQQFPQPSPPQSMQQQSDPIQQQATGQANPFLRTSRSQIFNSTRSFDPSSSFGANNIQQTSAQNLAQQPLQHSVQMVAAQPQTNHNPFQVGQSQQLHQQQHQAVHGNPAFPQNNASSPFHQSQTSPFQSLNASHPHQQTIYQEPHTLQHSNTMPFLPFASPASAPPQQQQLFHAPPINPPQQQQHQATYPPPRQDKSSILALYNYSQATSQPASMNWTPGTGQTQAPATAHGQKRSVTMPVSSVTSGGNNPFAPVASTDGALGGGGNVGEPNGMSTGISPTPTNGYRHVSNESVQFGADMMMNGRHSPDAFAGLSARLR</sequence>
<evidence type="ECO:0000259" key="4">
    <source>
        <dbReference type="PROSITE" id="PS50115"/>
    </source>
</evidence>
<dbReference type="GO" id="GO:0005096">
    <property type="term" value="F:GTPase activator activity"/>
    <property type="evidence" value="ECO:0007669"/>
    <property type="project" value="InterPro"/>
</dbReference>
<feature type="compositionally biased region" description="Polar residues" evidence="2">
    <location>
        <begin position="134"/>
        <end position="143"/>
    </location>
</feature>
<reference evidence="5 6" key="1">
    <citation type="submission" date="2019-07" db="EMBL/GenBank/DDBJ databases">
        <title>Finished genome of Venturia effusa.</title>
        <authorList>
            <person name="Young C.A."/>
            <person name="Cox M.P."/>
            <person name="Ganley A.R.D."/>
            <person name="David W.J."/>
        </authorList>
    </citation>
    <scope>NUCLEOTIDE SEQUENCE [LARGE SCALE GENOMIC DNA]</scope>
    <source>
        <strain evidence="6">albino</strain>
    </source>
</reference>
<dbReference type="Gene3D" id="1.10.8.10">
    <property type="entry name" value="DNA helicase RuvA subunit, C-terminal domain"/>
    <property type="match status" value="1"/>
</dbReference>
<dbReference type="SMART" id="SM00105">
    <property type="entry name" value="ArfGap"/>
    <property type="match status" value="1"/>
</dbReference>
<dbReference type="SUPFAM" id="SSF46934">
    <property type="entry name" value="UBA-like"/>
    <property type="match status" value="1"/>
</dbReference>
<feature type="region of interest" description="Disordered" evidence="2">
    <location>
        <begin position="516"/>
        <end position="568"/>
    </location>
</feature>
<evidence type="ECO:0000313" key="5">
    <source>
        <dbReference type="EMBL" id="QDS67702.1"/>
    </source>
</evidence>
<dbReference type="InterPro" id="IPR015940">
    <property type="entry name" value="UBA"/>
</dbReference>
<dbReference type="InterPro" id="IPR009060">
    <property type="entry name" value="UBA-like_sf"/>
</dbReference>
<dbReference type="PROSITE" id="PS50030">
    <property type="entry name" value="UBA"/>
    <property type="match status" value="1"/>
</dbReference>
<dbReference type="Proteomes" id="UP000316270">
    <property type="component" value="Chromosome 1"/>
</dbReference>
<dbReference type="OrthoDB" id="10266696at2759"/>
<evidence type="ECO:0000313" key="6">
    <source>
        <dbReference type="Proteomes" id="UP000316270"/>
    </source>
</evidence>